<feature type="signal peptide" evidence="4">
    <location>
        <begin position="1"/>
        <end position="23"/>
    </location>
</feature>
<evidence type="ECO:0000313" key="5">
    <source>
        <dbReference type="EnsemblPlants" id="OPUNC04G25010.1"/>
    </source>
</evidence>
<dbReference type="Gramene" id="OPUNC04G25010.1">
    <property type="protein sequence ID" value="OPUNC04G25010.1"/>
    <property type="gene ID" value="OPUNC04G25010"/>
</dbReference>
<dbReference type="Gene3D" id="3.40.50.1110">
    <property type="entry name" value="SGNH hydrolase"/>
    <property type="match status" value="1"/>
</dbReference>
<reference evidence="5" key="2">
    <citation type="submission" date="2018-05" db="EMBL/GenBank/DDBJ databases">
        <title>OpunRS2 (Oryza punctata Reference Sequence Version 2).</title>
        <authorList>
            <person name="Zhang J."/>
            <person name="Kudrna D."/>
            <person name="Lee S."/>
            <person name="Talag J."/>
            <person name="Welchert J."/>
            <person name="Wing R.A."/>
        </authorList>
    </citation>
    <scope>NUCLEOTIDE SEQUENCE [LARGE SCALE GENOMIC DNA]</scope>
</reference>
<dbReference type="GO" id="GO:0016788">
    <property type="term" value="F:hydrolase activity, acting on ester bonds"/>
    <property type="evidence" value="ECO:0007669"/>
    <property type="project" value="InterPro"/>
</dbReference>
<dbReference type="PANTHER" id="PTHR46020">
    <property type="entry name" value="OSJNBB0059K02.9 PROTEIN"/>
    <property type="match status" value="1"/>
</dbReference>
<evidence type="ECO:0000256" key="1">
    <source>
        <dbReference type="ARBA" id="ARBA00008668"/>
    </source>
</evidence>
<keyword evidence="2" id="KW-0378">Hydrolase</keyword>
<keyword evidence="3" id="KW-0443">Lipid metabolism</keyword>
<proteinExistence type="inferred from homology"/>
<dbReference type="EnsemblPlants" id="OPUNC04G25010.1">
    <property type="protein sequence ID" value="OPUNC04G25010.1"/>
    <property type="gene ID" value="OPUNC04G25010"/>
</dbReference>
<dbReference type="STRING" id="4537.A0A0E0KW07"/>
<dbReference type="Pfam" id="PF00657">
    <property type="entry name" value="Lipase_GDSL"/>
    <property type="match status" value="1"/>
</dbReference>
<dbReference type="InterPro" id="IPR036514">
    <property type="entry name" value="SGNH_hydro_sf"/>
</dbReference>
<dbReference type="GO" id="GO:0006629">
    <property type="term" value="P:lipid metabolic process"/>
    <property type="evidence" value="ECO:0007669"/>
    <property type="project" value="UniProtKB-KW"/>
</dbReference>
<protein>
    <recommendedName>
        <fullName evidence="7">GDSL esterase/lipase</fullName>
    </recommendedName>
</protein>
<evidence type="ECO:0008006" key="7">
    <source>
        <dbReference type="Google" id="ProtNLM"/>
    </source>
</evidence>
<comment type="similarity">
    <text evidence="1">Belongs to the 'GDSL' lipolytic enzyme family.</text>
</comment>
<dbReference type="Proteomes" id="UP000026962">
    <property type="component" value="Chromosome 4"/>
</dbReference>
<dbReference type="PANTHER" id="PTHR46020:SF4">
    <property type="entry name" value="OS04G0650200 PROTEIN"/>
    <property type="match status" value="1"/>
</dbReference>
<name>A0A0E0KW07_ORYPU</name>
<reference evidence="5" key="1">
    <citation type="submission" date="2015-04" db="UniProtKB">
        <authorList>
            <consortium name="EnsemblPlants"/>
        </authorList>
    </citation>
    <scope>IDENTIFICATION</scope>
</reference>
<dbReference type="OMA" id="LERSETW"/>
<dbReference type="SUPFAM" id="SSF52266">
    <property type="entry name" value="SGNH hydrolase"/>
    <property type="match status" value="1"/>
</dbReference>
<accession>A0A0E0KW07</accession>
<keyword evidence="4" id="KW-0732">Signal</keyword>
<dbReference type="AlphaFoldDB" id="A0A0E0KW07"/>
<keyword evidence="6" id="KW-1185">Reference proteome</keyword>
<evidence type="ECO:0000256" key="3">
    <source>
        <dbReference type="ARBA" id="ARBA00023098"/>
    </source>
</evidence>
<sequence length="460" mass="51228">MAPKLSLLLPVACLILFVVHVEARPAPDAFGDSDNGFYSLFVFGDSFADTGNLPKRHLSEQSREWYYPYGRDRGNNRPTGRFSNAMQLHEFHGSTSSPPQQTSFQLPAMAPKLSLLLPVACLILFVVHVEARPAPDAFGDSDNGFYSLFVFGDSFADTGNLPKRHLSEQSREWYYPYGRDRGNNRPTGRFSNAMVQSDLIAQMLGRHEAPPTYRRVDNYVHPHGMNFAAGGSGVFKLPSGAPTLDKQVDHFRDLVQDGTITRRNLRNSIALVAVSGNDYSRLANVTDIGKMIKFVDEVTSEIAKQVHRLRNNGASKILVNNLHPVGCTPWVTRPGNYSGCSSTGNMGADLHGSNLEQKLSHLDYVFHVDLKTAFSNIVNPDQGSKHDVSKQFKHKMQPCCESFDPNGYCGQKGDDGKDMFSVCSNPDKYFYWDDVHPTEAGWKAVMQQLEDPIKKFLGIN</sequence>
<dbReference type="eggNOG" id="ENOG502QU3Y">
    <property type="taxonomic scope" value="Eukaryota"/>
</dbReference>
<dbReference type="HOGENOM" id="CLU_015101_0_1_1"/>
<evidence type="ECO:0000256" key="4">
    <source>
        <dbReference type="SAM" id="SignalP"/>
    </source>
</evidence>
<feature type="chain" id="PRO_5002365546" description="GDSL esterase/lipase" evidence="4">
    <location>
        <begin position="24"/>
        <end position="460"/>
    </location>
</feature>
<evidence type="ECO:0000256" key="2">
    <source>
        <dbReference type="ARBA" id="ARBA00022801"/>
    </source>
</evidence>
<evidence type="ECO:0000313" key="6">
    <source>
        <dbReference type="Proteomes" id="UP000026962"/>
    </source>
</evidence>
<organism evidence="5">
    <name type="scientific">Oryza punctata</name>
    <name type="common">Red rice</name>
    <dbReference type="NCBI Taxonomy" id="4537"/>
    <lineage>
        <taxon>Eukaryota</taxon>
        <taxon>Viridiplantae</taxon>
        <taxon>Streptophyta</taxon>
        <taxon>Embryophyta</taxon>
        <taxon>Tracheophyta</taxon>
        <taxon>Spermatophyta</taxon>
        <taxon>Magnoliopsida</taxon>
        <taxon>Liliopsida</taxon>
        <taxon>Poales</taxon>
        <taxon>Poaceae</taxon>
        <taxon>BOP clade</taxon>
        <taxon>Oryzoideae</taxon>
        <taxon>Oryzeae</taxon>
        <taxon>Oryzinae</taxon>
        <taxon>Oryza</taxon>
    </lineage>
</organism>
<dbReference type="InterPro" id="IPR001087">
    <property type="entry name" value="GDSL"/>
</dbReference>